<accession>F2KR63</accession>
<sequence>MDTLKIFKDLKDMLIDTGIELDGNMMHAHEVM</sequence>
<keyword evidence="2" id="KW-1185">Reference proteome</keyword>
<evidence type="ECO:0000313" key="2">
    <source>
        <dbReference type="Proteomes" id="UP000008136"/>
    </source>
</evidence>
<name>F2KR63_ARCVS</name>
<dbReference type="HOGENOM" id="CLU_3387393_0_0_2"/>
<dbReference type="AlphaFoldDB" id="F2KR63"/>
<organism evidence="1 2">
    <name type="scientific">Archaeoglobus veneficus (strain DSM 11195 / SNP6)</name>
    <dbReference type="NCBI Taxonomy" id="693661"/>
    <lineage>
        <taxon>Archaea</taxon>
        <taxon>Methanobacteriati</taxon>
        <taxon>Methanobacteriota</taxon>
        <taxon>Archaeoglobi</taxon>
        <taxon>Archaeoglobales</taxon>
        <taxon>Archaeoglobaceae</taxon>
        <taxon>Archaeoglobus</taxon>
    </lineage>
</organism>
<dbReference type="EMBL" id="CP002588">
    <property type="protein sequence ID" value="AEA46700.1"/>
    <property type="molecule type" value="Genomic_DNA"/>
</dbReference>
<dbReference type="KEGG" id="ave:Arcve_0680"/>
<proteinExistence type="predicted"/>
<reference evidence="1 2" key="1">
    <citation type="submission" date="2011-03" db="EMBL/GenBank/DDBJ databases">
        <title>The complete genome of Archaeoglobus veneficus SNP6.</title>
        <authorList>
            <consortium name="US DOE Joint Genome Institute (JGI-PGF)"/>
            <person name="Lucas S."/>
            <person name="Copeland A."/>
            <person name="Lapidus A."/>
            <person name="Bruce D."/>
            <person name="Goodwin L."/>
            <person name="Pitluck S."/>
            <person name="Kyrpides N."/>
            <person name="Mavromatis K."/>
            <person name="Pagani I."/>
            <person name="Ivanova N."/>
            <person name="Mikhailova N."/>
            <person name="Lu M."/>
            <person name="Detter J.C."/>
            <person name="Tapia R."/>
            <person name="Han C."/>
            <person name="Land M."/>
            <person name="Hauser L."/>
            <person name="Markowitz V."/>
            <person name="Cheng J.-F."/>
            <person name="Hugenholtz P."/>
            <person name="Woyke T."/>
            <person name="Wu D."/>
            <person name="Spring S."/>
            <person name="Brambilla E."/>
            <person name="Klenk H.-P."/>
            <person name="Eisen J.A."/>
        </authorList>
    </citation>
    <scope>NUCLEOTIDE SEQUENCE [LARGE SCALE GENOMIC DNA]</scope>
    <source>
        <strain>SNP6</strain>
    </source>
</reference>
<dbReference type="Proteomes" id="UP000008136">
    <property type="component" value="Chromosome"/>
</dbReference>
<protein>
    <submittedName>
        <fullName evidence="1">Uncharacterized protein</fullName>
    </submittedName>
</protein>
<evidence type="ECO:0000313" key="1">
    <source>
        <dbReference type="EMBL" id="AEA46700.1"/>
    </source>
</evidence>
<gene>
    <name evidence="1" type="ordered locus">Arcve_0680</name>
</gene>